<gene>
    <name evidence="1" type="ORF">EV214_1279</name>
</gene>
<accession>A0A4R2KTY8</accession>
<dbReference type="Pfam" id="PF08905">
    <property type="entry name" value="DUF1850"/>
    <property type="match status" value="1"/>
</dbReference>
<evidence type="ECO:0000313" key="2">
    <source>
        <dbReference type="Proteomes" id="UP000294919"/>
    </source>
</evidence>
<reference evidence="1 2" key="1">
    <citation type="submission" date="2019-03" db="EMBL/GenBank/DDBJ databases">
        <title>Genomic Encyclopedia of Type Strains, Phase IV (KMG-IV): sequencing the most valuable type-strain genomes for metagenomic binning, comparative biology and taxonomic classification.</title>
        <authorList>
            <person name="Goeker M."/>
        </authorList>
    </citation>
    <scope>NUCLEOTIDE SEQUENCE [LARGE SCALE GENOMIC DNA]</scope>
    <source>
        <strain evidence="1 2">DSM 102940</strain>
    </source>
</reference>
<proteinExistence type="predicted"/>
<sequence length="177" mass="20785">MWDFQNESIFGKKIVIACILCIGLIVLCSKSFLKEEKVLIVEDLDKKMKTEYVLPDKTFTLGYIHSVLLTPAEEYFKVEDDNNLMLYKTIYESFGVGLPFSQEKWEFDIKNGKFILNIKRSCDLIHLRVSPIPKHWLSIGEDRYELINLVKEPEDLVKIYAVDQWGFKVGKQFYKVF</sequence>
<comment type="caution">
    <text evidence="1">The sequence shown here is derived from an EMBL/GenBank/DDBJ whole genome shotgun (WGS) entry which is preliminary data.</text>
</comment>
<organism evidence="1 2">
    <name type="scientific">Marinisporobacter balticus</name>
    <dbReference type="NCBI Taxonomy" id="2018667"/>
    <lineage>
        <taxon>Bacteria</taxon>
        <taxon>Bacillati</taxon>
        <taxon>Bacillota</taxon>
        <taxon>Clostridia</taxon>
        <taxon>Peptostreptococcales</taxon>
        <taxon>Thermotaleaceae</taxon>
        <taxon>Marinisporobacter</taxon>
    </lineage>
</organism>
<dbReference type="RefSeq" id="WP_132247143.1">
    <property type="nucleotide sequence ID" value="NZ_SLWV01000027.1"/>
</dbReference>
<dbReference type="Proteomes" id="UP000294919">
    <property type="component" value="Unassembled WGS sequence"/>
</dbReference>
<evidence type="ECO:0000313" key="1">
    <source>
        <dbReference type="EMBL" id="TCO70175.1"/>
    </source>
</evidence>
<name>A0A4R2KTY8_9FIRM</name>
<dbReference type="EMBL" id="SLWV01000027">
    <property type="protein sequence ID" value="TCO70175.1"/>
    <property type="molecule type" value="Genomic_DNA"/>
</dbReference>
<keyword evidence="2" id="KW-1185">Reference proteome</keyword>
<protein>
    <recommendedName>
        <fullName evidence="3">DUF1850 domain-containing protein</fullName>
    </recommendedName>
</protein>
<dbReference type="AlphaFoldDB" id="A0A4R2KTY8"/>
<dbReference type="InterPro" id="IPR015001">
    <property type="entry name" value="DUF1850"/>
</dbReference>
<evidence type="ECO:0008006" key="3">
    <source>
        <dbReference type="Google" id="ProtNLM"/>
    </source>
</evidence>
<dbReference type="OrthoDB" id="4304at2"/>